<dbReference type="Pfam" id="PF00583">
    <property type="entry name" value="Acetyltransf_1"/>
    <property type="match status" value="1"/>
</dbReference>
<dbReference type="PANTHER" id="PTHR43415">
    <property type="entry name" value="SPERMIDINE N(1)-ACETYLTRANSFERASE"/>
    <property type="match status" value="1"/>
</dbReference>
<dbReference type="InterPro" id="IPR016181">
    <property type="entry name" value="Acyl_CoA_acyltransferase"/>
</dbReference>
<sequence>MSNIYNLKDGRKYIIRDAVPEDASNLIEYLASVAVESDNLTFGPGELTITVDAETKFIENAVKSSNQYFVVAELKGLIIGSLGFTAGTKPRVAHIGEFGVSVLKEYWSNGIAHELISSLIQWAKDGGKITKINLQVREDNEKAINLYKKFGFEIEGLIRRSFFIDGEYYNSYQMGKIIE</sequence>
<dbReference type="EMBL" id="BARS01030412">
    <property type="protein sequence ID" value="GAG21520.1"/>
    <property type="molecule type" value="Genomic_DNA"/>
</dbReference>
<proteinExistence type="predicted"/>
<protein>
    <recommendedName>
        <fullName evidence="1">N-acetyltransferase domain-containing protein</fullName>
    </recommendedName>
</protein>
<dbReference type="Gene3D" id="3.40.630.30">
    <property type="match status" value="1"/>
</dbReference>
<dbReference type="CDD" id="cd04301">
    <property type="entry name" value="NAT_SF"/>
    <property type="match status" value="1"/>
</dbReference>
<dbReference type="PANTHER" id="PTHR43415:SF3">
    <property type="entry name" value="GNAT-FAMILY ACETYLTRANSFERASE"/>
    <property type="match status" value="1"/>
</dbReference>
<dbReference type="PROSITE" id="PS51186">
    <property type="entry name" value="GNAT"/>
    <property type="match status" value="1"/>
</dbReference>
<feature type="domain" description="N-acetyltransferase" evidence="1">
    <location>
        <begin position="13"/>
        <end position="179"/>
    </location>
</feature>
<dbReference type="AlphaFoldDB" id="X0VTH1"/>
<name>X0VTH1_9ZZZZ</name>
<comment type="caution">
    <text evidence="2">The sequence shown here is derived from an EMBL/GenBank/DDBJ whole genome shotgun (WGS) entry which is preliminary data.</text>
</comment>
<dbReference type="SUPFAM" id="SSF55729">
    <property type="entry name" value="Acyl-CoA N-acyltransferases (Nat)"/>
    <property type="match status" value="1"/>
</dbReference>
<evidence type="ECO:0000313" key="2">
    <source>
        <dbReference type="EMBL" id="GAG21520.1"/>
    </source>
</evidence>
<reference evidence="2" key="1">
    <citation type="journal article" date="2014" name="Front. Microbiol.">
        <title>High frequency of phylogenetically diverse reductive dehalogenase-homologous genes in deep subseafloor sedimentary metagenomes.</title>
        <authorList>
            <person name="Kawai M."/>
            <person name="Futagami T."/>
            <person name="Toyoda A."/>
            <person name="Takaki Y."/>
            <person name="Nishi S."/>
            <person name="Hori S."/>
            <person name="Arai W."/>
            <person name="Tsubouchi T."/>
            <person name="Morono Y."/>
            <person name="Uchiyama I."/>
            <person name="Ito T."/>
            <person name="Fujiyama A."/>
            <person name="Inagaki F."/>
            <person name="Takami H."/>
        </authorList>
    </citation>
    <scope>NUCLEOTIDE SEQUENCE</scope>
    <source>
        <strain evidence="2">Expedition CK06-06</strain>
    </source>
</reference>
<dbReference type="GO" id="GO:0016747">
    <property type="term" value="F:acyltransferase activity, transferring groups other than amino-acyl groups"/>
    <property type="evidence" value="ECO:0007669"/>
    <property type="project" value="InterPro"/>
</dbReference>
<organism evidence="2">
    <name type="scientific">marine sediment metagenome</name>
    <dbReference type="NCBI Taxonomy" id="412755"/>
    <lineage>
        <taxon>unclassified sequences</taxon>
        <taxon>metagenomes</taxon>
        <taxon>ecological metagenomes</taxon>
    </lineage>
</organism>
<gene>
    <name evidence="2" type="ORF">S01H1_47435</name>
</gene>
<evidence type="ECO:0000259" key="1">
    <source>
        <dbReference type="PROSITE" id="PS51186"/>
    </source>
</evidence>
<accession>X0VTH1</accession>
<dbReference type="InterPro" id="IPR000182">
    <property type="entry name" value="GNAT_dom"/>
</dbReference>